<keyword evidence="3" id="KW-1185">Reference proteome</keyword>
<comment type="caution">
    <text evidence="2">The sequence shown here is derived from an EMBL/GenBank/DDBJ whole genome shotgun (WGS) entry which is preliminary data.</text>
</comment>
<accession>A0ABS2BPL2</accession>
<reference evidence="2 3" key="1">
    <citation type="submission" date="2021-01" db="EMBL/GenBank/DDBJ databases">
        <title>Draft Genome Sequence and Polyhydroxyalkanoate Biosynthetic Potential of Jeongeupia naejangsanensis Type Strain DSM 24253.</title>
        <authorList>
            <person name="Turrini P."/>
            <person name="Artuso I."/>
            <person name="Lugli G.A."/>
            <person name="Frangipani E."/>
            <person name="Ventura M."/>
            <person name="Visca P."/>
        </authorList>
    </citation>
    <scope>NUCLEOTIDE SEQUENCE [LARGE SCALE GENOMIC DNA]</scope>
    <source>
        <strain evidence="2 3">DSM 24253</strain>
    </source>
</reference>
<proteinExistence type="predicted"/>
<name>A0ABS2BPL2_9NEIS</name>
<evidence type="ECO:0000313" key="2">
    <source>
        <dbReference type="EMBL" id="MBM3117570.1"/>
    </source>
</evidence>
<feature type="signal peptide" evidence="1">
    <location>
        <begin position="1"/>
        <end position="22"/>
    </location>
</feature>
<organism evidence="2 3">
    <name type="scientific">Jeongeupia naejangsanensis</name>
    <dbReference type="NCBI Taxonomy" id="613195"/>
    <lineage>
        <taxon>Bacteria</taxon>
        <taxon>Pseudomonadati</taxon>
        <taxon>Pseudomonadota</taxon>
        <taxon>Betaproteobacteria</taxon>
        <taxon>Neisseriales</taxon>
        <taxon>Chitinibacteraceae</taxon>
        <taxon>Jeongeupia</taxon>
    </lineage>
</organism>
<dbReference type="RefSeq" id="WP_203539784.1">
    <property type="nucleotide sequence ID" value="NZ_JAESND010000011.1"/>
</dbReference>
<protein>
    <submittedName>
        <fullName evidence="2">Uncharacterized protein</fullName>
    </submittedName>
</protein>
<feature type="chain" id="PRO_5045755936" evidence="1">
    <location>
        <begin position="23"/>
        <end position="128"/>
    </location>
</feature>
<gene>
    <name evidence="2" type="ORF">JMJ54_17165</name>
</gene>
<evidence type="ECO:0000256" key="1">
    <source>
        <dbReference type="SAM" id="SignalP"/>
    </source>
</evidence>
<evidence type="ECO:0000313" key="3">
    <source>
        <dbReference type="Proteomes" id="UP000809431"/>
    </source>
</evidence>
<keyword evidence="1" id="KW-0732">Signal</keyword>
<dbReference type="Proteomes" id="UP000809431">
    <property type="component" value="Unassembled WGS sequence"/>
</dbReference>
<dbReference type="EMBL" id="JAESND010000011">
    <property type="protein sequence ID" value="MBM3117570.1"/>
    <property type="molecule type" value="Genomic_DNA"/>
</dbReference>
<sequence>MMKATTTIAVLWVLVAASGAWAAVPEDGLQAGTQDRLVLPATFAVVDDLAAQQGTAGTAGVQLKDTMTSANIAAQTGSVVSALENVASGANTLGAGALAGMNGIGTVIQNTGNSVMIQNSTILNVAVQ</sequence>